<organism evidence="1 2">
    <name type="scientific">Coniosporium apollinis</name>
    <dbReference type="NCBI Taxonomy" id="61459"/>
    <lineage>
        <taxon>Eukaryota</taxon>
        <taxon>Fungi</taxon>
        <taxon>Dikarya</taxon>
        <taxon>Ascomycota</taxon>
        <taxon>Pezizomycotina</taxon>
        <taxon>Dothideomycetes</taxon>
        <taxon>Dothideomycetes incertae sedis</taxon>
        <taxon>Coniosporium</taxon>
    </lineage>
</organism>
<proteinExistence type="predicted"/>
<keyword evidence="2" id="KW-1185">Reference proteome</keyword>
<name>A0ABQ9NLS9_9PEZI</name>
<evidence type="ECO:0000313" key="2">
    <source>
        <dbReference type="Proteomes" id="UP001172684"/>
    </source>
</evidence>
<accession>A0ABQ9NLS9</accession>
<gene>
    <name evidence="1" type="ORF">H2201_008825</name>
</gene>
<evidence type="ECO:0000313" key="1">
    <source>
        <dbReference type="EMBL" id="KAJ9655343.1"/>
    </source>
</evidence>
<sequence>MRQDAVQVTVVVPDVGTVNLFEPQADNFHQYIPTTWAIKVIANNYVRYWGYEGGPTVTVTINDDRTFSMPESCNISFDRVPIAGHPLGQYCGIYQTNTQFYGDGFSPLFVNDDGTISFGHEWNVFTPIYNSTTATVAFEWIQYRDTRFKAWFSFKGVGDNLTISGTLNPDPTAGGVSFSGSRKTLVPSLSNIRFFDTFLKDGDLTRFRSLSFAANSSSASVFHLYICMDGNIMIGTGNPNSPALNRFMKRDTSSGIISLASTDSLTSDFEFEMSLPHVAASPAPHAARDTAEDGIPSSLKDGPIGHCDLVTMQLVSHCTLGFIPPLGVGEFMLEKQLWSLMADTLRVHLPDFTAVLQHFTKDLLAIPTQPHPDGQLDPQGEFLLTRMAISFGSTFYIWSPDLIHKWLRIAYEHFGWTDYLTVAASLVKLFTLTNPFEWAKANTTKKNMAYWLQ</sequence>
<dbReference type="EMBL" id="JAPDRL010000178">
    <property type="protein sequence ID" value="KAJ9655343.1"/>
    <property type="molecule type" value="Genomic_DNA"/>
</dbReference>
<comment type="caution">
    <text evidence="1">The sequence shown here is derived from an EMBL/GenBank/DDBJ whole genome shotgun (WGS) entry which is preliminary data.</text>
</comment>
<protein>
    <submittedName>
        <fullName evidence="1">Uncharacterized protein</fullName>
    </submittedName>
</protein>
<reference evidence="1" key="1">
    <citation type="submission" date="2022-10" db="EMBL/GenBank/DDBJ databases">
        <title>Culturing micro-colonial fungi from biological soil crusts in the Mojave desert and describing Neophaeococcomyces mojavensis, and introducing the new genera and species Taxawa tesnikishii.</title>
        <authorList>
            <person name="Kurbessoian T."/>
            <person name="Stajich J.E."/>
        </authorList>
    </citation>
    <scope>NUCLEOTIDE SEQUENCE</scope>
    <source>
        <strain evidence="1">TK_1</strain>
    </source>
</reference>
<dbReference type="Proteomes" id="UP001172684">
    <property type="component" value="Unassembled WGS sequence"/>
</dbReference>